<dbReference type="EMBL" id="OV725079">
    <property type="protein sequence ID" value="CAH1394425.1"/>
    <property type="molecule type" value="Genomic_DNA"/>
</dbReference>
<gene>
    <name evidence="2" type="ORF">NEZAVI_LOCUS4937</name>
</gene>
<reference evidence="2" key="1">
    <citation type="submission" date="2022-01" db="EMBL/GenBank/DDBJ databases">
        <authorList>
            <person name="King R."/>
        </authorList>
    </citation>
    <scope>NUCLEOTIDE SEQUENCE</scope>
</reference>
<dbReference type="Proteomes" id="UP001152798">
    <property type="component" value="Chromosome 3"/>
</dbReference>
<evidence type="ECO:0000313" key="2">
    <source>
        <dbReference type="EMBL" id="CAH1394425.1"/>
    </source>
</evidence>
<accession>A0A9P0H4E0</accession>
<evidence type="ECO:0000256" key="1">
    <source>
        <dbReference type="SAM" id="SignalP"/>
    </source>
</evidence>
<proteinExistence type="predicted"/>
<evidence type="ECO:0008006" key="4">
    <source>
        <dbReference type="Google" id="ProtNLM"/>
    </source>
</evidence>
<protein>
    <recommendedName>
        <fullName evidence="4">Neuropeptide</fullName>
    </recommendedName>
</protein>
<evidence type="ECO:0000313" key="3">
    <source>
        <dbReference type="Proteomes" id="UP001152798"/>
    </source>
</evidence>
<feature type="chain" id="PRO_5040388423" description="Neuropeptide" evidence="1">
    <location>
        <begin position="23"/>
        <end position="90"/>
    </location>
</feature>
<organism evidence="2 3">
    <name type="scientific">Nezara viridula</name>
    <name type="common">Southern green stink bug</name>
    <name type="synonym">Cimex viridulus</name>
    <dbReference type="NCBI Taxonomy" id="85310"/>
    <lineage>
        <taxon>Eukaryota</taxon>
        <taxon>Metazoa</taxon>
        <taxon>Ecdysozoa</taxon>
        <taxon>Arthropoda</taxon>
        <taxon>Hexapoda</taxon>
        <taxon>Insecta</taxon>
        <taxon>Pterygota</taxon>
        <taxon>Neoptera</taxon>
        <taxon>Paraneoptera</taxon>
        <taxon>Hemiptera</taxon>
        <taxon>Heteroptera</taxon>
        <taxon>Panheteroptera</taxon>
        <taxon>Pentatomomorpha</taxon>
        <taxon>Pentatomoidea</taxon>
        <taxon>Pentatomidae</taxon>
        <taxon>Pentatominae</taxon>
        <taxon>Nezara</taxon>
    </lineage>
</organism>
<keyword evidence="3" id="KW-1185">Reference proteome</keyword>
<name>A0A9P0H4E0_NEZVI</name>
<keyword evidence="1" id="KW-0732">Signal</keyword>
<sequence>MVKRSLTRTGVILSVLCNPICGSPWSVGRREWPTPGRTSILSSDPLSMSRRVLGLGGRPQRIRKIETDLLSQVLMDSKRNSGCNIFPNLF</sequence>
<feature type="signal peptide" evidence="1">
    <location>
        <begin position="1"/>
        <end position="22"/>
    </location>
</feature>
<dbReference type="AlphaFoldDB" id="A0A9P0H4E0"/>